<dbReference type="Proteomes" id="UP000317169">
    <property type="component" value="Unassembled WGS sequence"/>
</dbReference>
<dbReference type="AlphaFoldDB" id="A0A507ZTL0"/>
<evidence type="ECO:0008006" key="3">
    <source>
        <dbReference type="Google" id="ProtNLM"/>
    </source>
</evidence>
<dbReference type="OrthoDB" id="1466667at2"/>
<keyword evidence="2" id="KW-1185">Reference proteome</keyword>
<gene>
    <name evidence="1" type="ORF">FKR84_05005</name>
</gene>
<proteinExistence type="predicted"/>
<sequence>MKVNWNYIKAFALLAVLVFLYSFSAKRNSGRKVDKVAVQFTNGENLYIAETAVNKLLIVSKDSLEKQTKESLDLSVLEKRLDENKMIADADVYMNVDGSLGAIITQRQPIARIFDKNAFYIDSDGKKMPLSDNYSARVPLISGISEKNLEEVFPLVTQITKDNFLKKHIIAIQRLSSGDYKLSLRNLDFEVYLGKTTNFNKKIKNFKAFYKKAHQDQKLNAYKSVNLQFENQVVCTKK</sequence>
<dbReference type="GO" id="GO:0051301">
    <property type="term" value="P:cell division"/>
    <property type="evidence" value="ECO:0007669"/>
    <property type="project" value="UniProtKB-KW"/>
</dbReference>
<protein>
    <recommendedName>
        <fullName evidence="3">Cell division protein FtsQ</fullName>
    </recommendedName>
</protein>
<name>A0A507ZTL0_9FLAO</name>
<evidence type="ECO:0000313" key="1">
    <source>
        <dbReference type="EMBL" id="TQD39853.1"/>
    </source>
</evidence>
<evidence type="ECO:0000313" key="2">
    <source>
        <dbReference type="Proteomes" id="UP000317169"/>
    </source>
</evidence>
<organism evidence="1 2">
    <name type="scientific">Haloflavibacter putidus</name>
    <dbReference type="NCBI Taxonomy" id="2576776"/>
    <lineage>
        <taxon>Bacteria</taxon>
        <taxon>Pseudomonadati</taxon>
        <taxon>Bacteroidota</taxon>
        <taxon>Flavobacteriia</taxon>
        <taxon>Flavobacteriales</taxon>
        <taxon>Flavobacteriaceae</taxon>
        <taxon>Haloflavibacter</taxon>
    </lineage>
</organism>
<reference evidence="1 2" key="1">
    <citation type="submission" date="2019-06" db="EMBL/GenBank/DDBJ databases">
        <title>Flavibacter putida gen. nov., sp. nov., a novel marine bacterium of the family Flavobacteriaceae isolated from coastal seawater.</title>
        <authorList>
            <person name="Feng X."/>
        </authorList>
    </citation>
    <scope>NUCLEOTIDE SEQUENCE [LARGE SCALE GENOMIC DNA]</scope>
    <source>
        <strain evidence="1 2">PLHSN227</strain>
    </source>
</reference>
<comment type="caution">
    <text evidence="1">The sequence shown here is derived from an EMBL/GenBank/DDBJ whole genome shotgun (WGS) entry which is preliminary data.</text>
</comment>
<dbReference type="EMBL" id="VIAR01000003">
    <property type="protein sequence ID" value="TQD39853.1"/>
    <property type="molecule type" value="Genomic_DNA"/>
</dbReference>
<accession>A0A507ZTL0</accession>
<dbReference type="RefSeq" id="WP_141421193.1">
    <property type="nucleotide sequence ID" value="NZ_VIAR01000003.1"/>
</dbReference>